<gene>
    <name evidence="2" type="ORF">F2P56_032429</name>
</gene>
<dbReference type="PANTHER" id="PTHR24559:SF444">
    <property type="entry name" value="REVERSE TRANSCRIPTASE DOMAIN-CONTAINING PROTEIN"/>
    <property type="match status" value="1"/>
</dbReference>
<dbReference type="PANTHER" id="PTHR24559">
    <property type="entry name" value="TRANSPOSON TY3-I GAG-POL POLYPROTEIN"/>
    <property type="match status" value="1"/>
</dbReference>
<dbReference type="InterPro" id="IPR043128">
    <property type="entry name" value="Rev_trsase/Diguanyl_cyclase"/>
</dbReference>
<organism evidence="2 3">
    <name type="scientific">Juglans regia</name>
    <name type="common">English walnut</name>
    <dbReference type="NCBI Taxonomy" id="51240"/>
    <lineage>
        <taxon>Eukaryota</taxon>
        <taxon>Viridiplantae</taxon>
        <taxon>Streptophyta</taxon>
        <taxon>Embryophyta</taxon>
        <taxon>Tracheophyta</taxon>
        <taxon>Spermatophyta</taxon>
        <taxon>Magnoliopsida</taxon>
        <taxon>eudicotyledons</taxon>
        <taxon>Gunneridae</taxon>
        <taxon>Pentapetalae</taxon>
        <taxon>rosids</taxon>
        <taxon>fabids</taxon>
        <taxon>Fagales</taxon>
        <taxon>Juglandaceae</taxon>
        <taxon>Juglans</taxon>
    </lineage>
</organism>
<comment type="caution">
    <text evidence="2">The sequence shown here is derived from an EMBL/GenBank/DDBJ whole genome shotgun (WGS) entry which is preliminary data.</text>
</comment>
<reference evidence="2" key="1">
    <citation type="submission" date="2015-10" db="EMBL/GenBank/DDBJ databases">
        <authorList>
            <person name="Martinez-Garcia P.J."/>
            <person name="Crepeau M.W."/>
            <person name="Puiu D."/>
            <person name="Gonzalez-Ibeas D."/>
            <person name="Whalen J."/>
            <person name="Stevens K."/>
            <person name="Paul R."/>
            <person name="Butterfield T."/>
            <person name="Britton M."/>
            <person name="Reagan R."/>
            <person name="Chakraborty S."/>
            <person name="Walawage S.L."/>
            <person name="Vasquez-Gross H.A."/>
            <person name="Cardeno C."/>
            <person name="Famula R."/>
            <person name="Pratt K."/>
            <person name="Kuruganti S."/>
            <person name="Aradhya M.K."/>
            <person name="Leslie C.A."/>
            <person name="Dandekar A.M."/>
            <person name="Salzberg S.L."/>
            <person name="Wegrzyn J.L."/>
            <person name="Langley C.H."/>
            <person name="Neale D.B."/>
        </authorList>
    </citation>
    <scope>NUCLEOTIDE SEQUENCE</scope>
    <source>
        <tissue evidence="2">Leaves</tissue>
    </source>
</reference>
<evidence type="ECO:0000259" key="1">
    <source>
        <dbReference type="Pfam" id="PF00078"/>
    </source>
</evidence>
<feature type="non-terminal residue" evidence="2">
    <location>
        <position position="188"/>
    </location>
</feature>
<dbReference type="InterPro" id="IPR053134">
    <property type="entry name" value="RNA-dir_DNA_polymerase"/>
</dbReference>
<dbReference type="SUPFAM" id="SSF56672">
    <property type="entry name" value="DNA/RNA polymerases"/>
    <property type="match status" value="1"/>
</dbReference>
<proteinExistence type="predicted"/>
<dbReference type="InterPro" id="IPR000477">
    <property type="entry name" value="RT_dom"/>
</dbReference>
<dbReference type="Gene3D" id="3.10.10.10">
    <property type="entry name" value="HIV Type 1 Reverse Transcriptase, subunit A, domain 1"/>
    <property type="match status" value="1"/>
</dbReference>
<reference evidence="2" key="2">
    <citation type="submission" date="2020-03" db="EMBL/GenBank/DDBJ databases">
        <title>Walnut 2.0.</title>
        <authorList>
            <person name="Marrano A."/>
            <person name="Britton M."/>
            <person name="Zimin A.V."/>
            <person name="Zaini P.A."/>
            <person name="Workman R."/>
            <person name="Puiu D."/>
            <person name="Bianco L."/>
            <person name="Allen B.J."/>
            <person name="Troggio M."/>
            <person name="Leslie C.A."/>
            <person name="Timp W."/>
            <person name="Dendekar A."/>
            <person name="Salzberg S.L."/>
            <person name="Neale D.B."/>
        </authorList>
    </citation>
    <scope>NUCLEOTIDE SEQUENCE</scope>
    <source>
        <tissue evidence="2">Leaves</tissue>
    </source>
</reference>
<feature type="domain" description="Reverse transcriptase" evidence="1">
    <location>
        <begin position="57"/>
        <end position="185"/>
    </location>
</feature>
<name>A0A833X7V5_JUGRE</name>
<dbReference type="Pfam" id="PF00078">
    <property type="entry name" value="RVT_1"/>
    <property type="match status" value="1"/>
</dbReference>
<dbReference type="AlphaFoldDB" id="A0A833X7V5"/>
<dbReference type="InterPro" id="IPR043502">
    <property type="entry name" value="DNA/RNA_pol_sf"/>
</dbReference>
<protein>
    <recommendedName>
        <fullName evidence="1">Reverse transcriptase domain-containing protein</fullName>
    </recommendedName>
</protein>
<dbReference type="Gramene" id="Jr14_10130_p1">
    <property type="protein sequence ID" value="cds.Jr14_10130_p1"/>
    <property type="gene ID" value="Jr14_10130"/>
</dbReference>
<dbReference type="Proteomes" id="UP000619265">
    <property type="component" value="Unassembled WGS sequence"/>
</dbReference>
<evidence type="ECO:0000313" key="3">
    <source>
        <dbReference type="Proteomes" id="UP000619265"/>
    </source>
</evidence>
<sequence>MEHRLNVNLDIRPVKQKKRNFGTEKYKAMAEEVDHLLVVGFIRETKYPRWLSNVVLVKKSNGKWQMCVNFTDLNKTCPKDSFPLPRIDLIINAMAGHKMLCFMDAYSRYNQIKMSHANQDKTAFITDQGLYYYAIMSFGLKNVEATYQRLINKMFKDQIGRNMKVYVDDLLVKSMEFGQHVEDLREAF</sequence>
<dbReference type="EMBL" id="LIHL02000014">
    <property type="protein sequence ID" value="KAF5446830.1"/>
    <property type="molecule type" value="Genomic_DNA"/>
</dbReference>
<dbReference type="CDD" id="cd01647">
    <property type="entry name" value="RT_LTR"/>
    <property type="match status" value="1"/>
</dbReference>
<accession>A0A833X7V5</accession>
<dbReference type="Gene3D" id="3.30.70.270">
    <property type="match status" value="1"/>
</dbReference>
<evidence type="ECO:0000313" key="2">
    <source>
        <dbReference type="EMBL" id="KAF5446830.1"/>
    </source>
</evidence>